<comment type="caution">
    <text evidence="2">The sequence shown here is derived from an EMBL/GenBank/DDBJ whole genome shotgun (WGS) entry which is preliminary data.</text>
</comment>
<gene>
    <name evidence="2" type="ORF">CXK99_11105</name>
</gene>
<evidence type="ECO:0000313" key="2">
    <source>
        <dbReference type="EMBL" id="PNF59554.1"/>
    </source>
</evidence>
<dbReference type="AlphaFoldDB" id="A0A2N8REN7"/>
<protein>
    <submittedName>
        <fullName evidence="2">Uncharacterized protein</fullName>
    </submittedName>
</protein>
<sequence>MALYAQVGLVIAQPTLLNALALVSVLCGSWLLLATRWREARAPRRALTTYTPKASHQVASNGTAANGTATRRINQVFYKCGVAGLVIGLTLSMASQLL</sequence>
<evidence type="ECO:0000313" key="3">
    <source>
        <dbReference type="Proteomes" id="UP000236003"/>
    </source>
</evidence>
<dbReference type="RefSeq" id="WP_102820618.1">
    <property type="nucleotide sequence ID" value="NZ_JAMOHR010000008.1"/>
</dbReference>
<organism evidence="2 3">
    <name type="scientific">Stutzerimonas stutzeri</name>
    <name type="common">Pseudomonas stutzeri</name>
    <dbReference type="NCBI Taxonomy" id="316"/>
    <lineage>
        <taxon>Bacteria</taxon>
        <taxon>Pseudomonadati</taxon>
        <taxon>Pseudomonadota</taxon>
        <taxon>Gammaproteobacteria</taxon>
        <taxon>Pseudomonadales</taxon>
        <taxon>Pseudomonadaceae</taxon>
        <taxon>Stutzerimonas</taxon>
    </lineage>
</organism>
<feature type="transmembrane region" description="Helical" evidence="1">
    <location>
        <begin position="16"/>
        <end position="35"/>
    </location>
</feature>
<accession>A0A2N8REN7</accession>
<keyword evidence="1" id="KW-0812">Transmembrane</keyword>
<keyword evidence="1" id="KW-0472">Membrane</keyword>
<dbReference type="Proteomes" id="UP000236003">
    <property type="component" value="Unassembled WGS sequence"/>
</dbReference>
<evidence type="ECO:0000256" key="1">
    <source>
        <dbReference type="SAM" id="Phobius"/>
    </source>
</evidence>
<keyword evidence="1" id="KW-1133">Transmembrane helix</keyword>
<name>A0A2N8REN7_STUST</name>
<dbReference type="EMBL" id="POUM01000008">
    <property type="protein sequence ID" value="PNF59554.1"/>
    <property type="molecule type" value="Genomic_DNA"/>
</dbReference>
<reference evidence="2 3" key="1">
    <citation type="submission" date="2018-01" db="EMBL/GenBank/DDBJ databases">
        <title>Denitrification phenotypes of diverse strains of Pseudomonas stutzeri.</title>
        <authorList>
            <person name="Milligan D.A."/>
            <person name="Bergaust L."/>
            <person name="Bakken L.R."/>
            <person name="Frostegard A."/>
        </authorList>
    </citation>
    <scope>NUCLEOTIDE SEQUENCE [LARGE SCALE GENOMIC DNA]</scope>
    <source>
        <strain evidence="2 3">CCUG 44592</strain>
    </source>
</reference>
<proteinExistence type="predicted"/>
<feature type="transmembrane region" description="Helical" evidence="1">
    <location>
        <begin position="76"/>
        <end position="95"/>
    </location>
</feature>